<dbReference type="InterPro" id="IPR014166">
    <property type="entry name" value="Tol-Pal_acyl-CoA_thioesterase"/>
</dbReference>
<dbReference type="EC" id="3.1.2.-" evidence="3"/>
<gene>
    <name evidence="3" type="primary">ybgC</name>
    <name evidence="3" type="ORF">DTO96_102348</name>
</gene>
<dbReference type="AlphaFoldDB" id="A0A345DE05"/>
<dbReference type="Pfam" id="PF13279">
    <property type="entry name" value="4HBT_2"/>
    <property type="match status" value="1"/>
</dbReference>
<sequence>MKPHPIFHLPIKLYFEDTDALGIVYHANYLKYFERARTEWFREAGLNHMELARQTGVGFVIRKCEMEWLSPLTLDDQVIATAQVTKMGNASVYLEQTIVRGEDVVCRGHLLMVCVDFETKKPKTIPDVVRHVFDTVNA</sequence>
<dbReference type="OrthoDB" id="9808429at2"/>
<proteinExistence type="inferred from homology"/>
<dbReference type="NCBIfam" id="TIGR02799">
    <property type="entry name" value="thio_ybgC"/>
    <property type="match status" value="1"/>
</dbReference>
<dbReference type="NCBIfam" id="TIGR00051">
    <property type="entry name" value="YbgC/FadM family acyl-CoA thioesterase"/>
    <property type="match status" value="1"/>
</dbReference>
<dbReference type="EMBL" id="CP031124">
    <property type="protein sequence ID" value="AXF86593.1"/>
    <property type="molecule type" value="Genomic_DNA"/>
</dbReference>
<evidence type="ECO:0000256" key="2">
    <source>
        <dbReference type="ARBA" id="ARBA00022801"/>
    </source>
</evidence>
<dbReference type="InterPro" id="IPR050563">
    <property type="entry name" value="4-hydroxybenzoyl-CoA_TE"/>
</dbReference>
<dbReference type="PANTHER" id="PTHR31793">
    <property type="entry name" value="4-HYDROXYBENZOYL-COA THIOESTERASE FAMILY MEMBER"/>
    <property type="match status" value="1"/>
</dbReference>
<reference evidence="4" key="1">
    <citation type="submission" date="2018-07" db="EMBL/GenBank/DDBJ databases">
        <authorList>
            <person name="Kim H."/>
        </authorList>
    </citation>
    <scope>NUCLEOTIDE SEQUENCE [LARGE SCALE GENOMIC DNA]</scope>
    <source>
        <strain evidence="4">F02</strain>
    </source>
</reference>
<dbReference type="PANTHER" id="PTHR31793:SF37">
    <property type="entry name" value="ACYL-COA THIOESTER HYDROLASE YBGC"/>
    <property type="match status" value="1"/>
</dbReference>
<dbReference type="InterPro" id="IPR029069">
    <property type="entry name" value="HotDog_dom_sf"/>
</dbReference>
<keyword evidence="4" id="KW-1185">Reference proteome</keyword>
<dbReference type="CDD" id="cd00586">
    <property type="entry name" value="4HBT"/>
    <property type="match status" value="1"/>
</dbReference>
<dbReference type="Gene3D" id="3.10.129.10">
    <property type="entry name" value="Hotdog Thioesterase"/>
    <property type="match status" value="1"/>
</dbReference>
<comment type="similarity">
    <text evidence="1">Belongs to the 4-hydroxybenzoyl-CoA thioesterase family.</text>
</comment>
<dbReference type="FunFam" id="3.10.129.10:FF:000004">
    <property type="entry name" value="Tol-pal system-associated acyl-CoA thioesterase"/>
    <property type="match status" value="1"/>
</dbReference>
<dbReference type="KEGG" id="hyf:DTO96_102348"/>
<dbReference type="PIRSF" id="PIRSF003230">
    <property type="entry name" value="YbgC"/>
    <property type="match status" value="1"/>
</dbReference>
<protein>
    <submittedName>
        <fullName evidence="3">Acyl-CoA thioesterase YbgC</fullName>
        <ecNumber evidence="3">3.1.2.-</ecNumber>
    </submittedName>
</protein>
<dbReference type="Proteomes" id="UP000252182">
    <property type="component" value="Chromosome"/>
</dbReference>
<evidence type="ECO:0000313" key="3">
    <source>
        <dbReference type="EMBL" id="AXF86593.1"/>
    </source>
</evidence>
<accession>A0A345DE05</accession>
<organism evidence="3 4">
    <name type="scientific">Ephemeroptericola cinctiostellae</name>
    <dbReference type="NCBI Taxonomy" id="2268024"/>
    <lineage>
        <taxon>Bacteria</taxon>
        <taxon>Pseudomonadati</taxon>
        <taxon>Pseudomonadota</taxon>
        <taxon>Betaproteobacteria</taxon>
        <taxon>Burkholderiales</taxon>
        <taxon>Burkholderiaceae</taxon>
        <taxon>Ephemeroptericola</taxon>
    </lineage>
</organism>
<name>A0A345DE05_9BURK</name>
<keyword evidence="2 3" id="KW-0378">Hydrolase</keyword>
<evidence type="ECO:0000256" key="1">
    <source>
        <dbReference type="ARBA" id="ARBA00005953"/>
    </source>
</evidence>
<dbReference type="GO" id="GO:0047617">
    <property type="term" value="F:fatty acyl-CoA hydrolase activity"/>
    <property type="evidence" value="ECO:0007669"/>
    <property type="project" value="TreeGrafter"/>
</dbReference>
<dbReference type="InterPro" id="IPR006684">
    <property type="entry name" value="YbgC/YbaW"/>
</dbReference>
<evidence type="ECO:0000313" key="4">
    <source>
        <dbReference type="Proteomes" id="UP000252182"/>
    </source>
</evidence>
<dbReference type="SUPFAM" id="SSF54637">
    <property type="entry name" value="Thioesterase/thiol ester dehydrase-isomerase"/>
    <property type="match status" value="1"/>
</dbReference>
<dbReference type="RefSeq" id="WP_114563650.1">
    <property type="nucleotide sequence ID" value="NZ_CP031124.1"/>
</dbReference>